<gene>
    <name evidence="1" type="ORF">F4V73_05980</name>
</gene>
<dbReference type="OrthoDB" id="6465284at2"/>
<accession>A0A5M9RDG3</accession>
<comment type="caution">
    <text evidence="1">The sequence shown here is derived from an EMBL/GenBank/DDBJ whole genome shotgun (WGS) entry which is preliminary data.</text>
</comment>
<evidence type="ECO:0000313" key="2">
    <source>
        <dbReference type="Proteomes" id="UP000322181"/>
    </source>
</evidence>
<dbReference type="Proteomes" id="UP000322181">
    <property type="component" value="Unassembled WGS sequence"/>
</dbReference>
<sequence length="148" mass="16602">MLRSRTAPDRAAILNRLPDEVVMQYADNRLALFNQTLADDPSGKRCFRGIYPENPAIYISAVQIKPFMAQKPVAGLSAAETDALYIGLFLRLRHTYGDLIDEKDADIPEKDAILTCEIKSALYQSVLQLEPHEGAGLLRYLWVSEGMF</sequence>
<dbReference type="EMBL" id="VXKB01000001">
    <property type="protein sequence ID" value="KAA8718126.1"/>
    <property type="molecule type" value="Genomic_DNA"/>
</dbReference>
<organism evidence="1 2">
    <name type="scientific">Morganella psychrotolerans</name>
    <dbReference type="NCBI Taxonomy" id="368603"/>
    <lineage>
        <taxon>Bacteria</taxon>
        <taxon>Pseudomonadati</taxon>
        <taxon>Pseudomonadota</taxon>
        <taxon>Gammaproteobacteria</taxon>
        <taxon>Enterobacterales</taxon>
        <taxon>Morganellaceae</taxon>
        <taxon>Morganella</taxon>
    </lineage>
</organism>
<proteinExistence type="predicted"/>
<name>A0A5M9RDG3_9GAMM</name>
<evidence type="ECO:0000313" key="1">
    <source>
        <dbReference type="EMBL" id="KAA8718126.1"/>
    </source>
</evidence>
<protein>
    <submittedName>
        <fullName evidence="1">Uncharacterized protein</fullName>
    </submittedName>
</protein>
<reference evidence="1 2" key="1">
    <citation type="submission" date="2019-09" db="EMBL/GenBank/DDBJ databases">
        <title>Draft genome sequence of various Type strains from the CCUG.</title>
        <authorList>
            <person name="Pineiro-Iglesias B."/>
            <person name="Tunovic T."/>
            <person name="Unosson C."/>
            <person name="Inganas E."/>
            <person name="Ohlen M."/>
            <person name="Cardew S."/>
            <person name="Jensie-Markopoulos S."/>
            <person name="Salva-Serra F."/>
            <person name="Jaen-Luchoro D."/>
            <person name="Karlsson R."/>
            <person name="Svensson-Stadler L."/>
            <person name="Chun J."/>
            <person name="Moore E."/>
        </authorList>
    </citation>
    <scope>NUCLEOTIDE SEQUENCE [LARGE SCALE GENOMIC DNA]</scope>
    <source>
        <strain evidence="1 2">CCUG 53682T</strain>
    </source>
</reference>
<dbReference type="AlphaFoldDB" id="A0A5M9RDG3"/>